<dbReference type="KEGG" id="psyt:DSAG12_02402"/>
<sequence>MSDKTRYCPYCKQELKRRPYWKHIQEVHPKEFESDTSTWIQLFKDYSTMGMNKAVSLQVIAEIFNKSPKFIEDFLKEQKVL</sequence>
<reference evidence="1 2" key="2">
    <citation type="journal article" date="2024" name="Int. J. Syst. Evol. Microbiol.">
        <title>Promethearchaeum syntrophicum gen. nov., sp. nov., an anaerobic, obligately syntrophic archaeon, the first isolate of the lineage 'Asgard' archaea, and proposal of the new archaeal phylum Promethearchaeota phyl. nov. and kingdom Promethearchaeati regn. nov.</title>
        <authorList>
            <person name="Imachi H."/>
            <person name="Nobu M.K."/>
            <person name="Kato S."/>
            <person name="Takaki Y."/>
            <person name="Miyazaki M."/>
            <person name="Miyata M."/>
            <person name="Ogawara M."/>
            <person name="Saito Y."/>
            <person name="Sakai S."/>
            <person name="Tahara Y.O."/>
            <person name="Takano Y."/>
            <person name="Tasumi E."/>
            <person name="Uematsu K."/>
            <person name="Yoshimura T."/>
            <person name="Itoh T."/>
            <person name="Ohkuma M."/>
            <person name="Takai K."/>
        </authorList>
    </citation>
    <scope>NUCLEOTIDE SEQUENCE [LARGE SCALE GENOMIC DNA]</scope>
    <source>
        <strain evidence="1 2">MK-D1</strain>
    </source>
</reference>
<reference evidence="1 2" key="1">
    <citation type="journal article" date="2020" name="Nature">
        <title>Isolation of an archaeon at the prokaryote-eukaryote interface.</title>
        <authorList>
            <person name="Imachi H."/>
            <person name="Nobu M.K."/>
            <person name="Nakahara N."/>
            <person name="Morono Y."/>
            <person name="Ogawara M."/>
            <person name="Takaki Y."/>
            <person name="Takano Y."/>
            <person name="Uematsu K."/>
            <person name="Ikuta T."/>
            <person name="Ito M."/>
            <person name="Matsui Y."/>
            <person name="Miyazaki M."/>
            <person name="Murata K."/>
            <person name="Saito Y."/>
            <person name="Sakai S."/>
            <person name="Song C."/>
            <person name="Tasumi E."/>
            <person name="Yamanaka Y."/>
            <person name="Yamaguchi T."/>
            <person name="Kamagata Y."/>
            <person name="Tamaki H."/>
            <person name="Takai K."/>
        </authorList>
    </citation>
    <scope>NUCLEOTIDE SEQUENCE [LARGE SCALE GENOMIC DNA]</scope>
    <source>
        <strain evidence="1 2">MK-D1</strain>
    </source>
</reference>
<protein>
    <submittedName>
        <fullName evidence="1">Uncharacterized protein</fullName>
    </submittedName>
</protein>
<keyword evidence="2" id="KW-1185">Reference proteome</keyword>
<dbReference type="EMBL" id="CP042905">
    <property type="protein sequence ID" value="QEE16572.1"/>
    <property type="molecule type" value="Genomic_DNA"/>
</dbReference>
<dbReference type="GeneID" id="41330389"/>
<accession>A0A5B9DBR8</accession>
<organism evidence="1 2">
    <name type="scientific">Promethearchaeum syntrophicum</name>
    <dbReference type="NCBI Taxonomy" id="2594042"/>
    <lineage>
        <taxon>Archaea</taxon>
        <taxon>Promethearchaeati</taxon>
        <taxon>Promethearchaeota</taxon>
        <taxon>Promethearchaeia</taxon>
        <taxon>Promethearchaeales</taxon>
        <taxon>Promethearchaeaceae</taxon>
        <taxon>Promethearchaeum</taxon>
    </lineage>
</organism>
<evidence type="ECO:0000313" key="2">
    <source>
        <dbReference type="Proteomes" id="UP000321408"/>
    </source>
</evidence>
<dbReference type="Proteomes" id="UP000321408">
    <property type="component" value="Chromosome"/>
</dbReference>
<evidence type="ECO:0000313" key="1">
    <source>
        <dbReference type="EMBL" id="QEE16572.1"/>
    </source>
</evidence>
<name>A0A5B9DBR8_9ARCH</name>
<dbReference type="RefSeq" id="WP_147663445.1">
    <property type="nucleotide sequence ID" value="NZ_CP042905.2"/>
</dbReference>
<gene>
    <name evidence="1" type="ORF">DSAG12_02402</name>
</gene>
<dbReference type="AlphaFoldDB" id="A0A5B9DBR8"/>
<proteinExistence type="predicted"/>